<dbReference type="GO" id="GO:0009055">
    <property type="term" value="F:electron transfer activity"/>
    <property type="evidence" value="ECO:0007669"/>
    <property type="project" value="InterPro"/>
</dbReference>
<accession>A0A517Z839</accession>
<evidence type="ECO:0008006" key="3">
    <source>
        <dbReference type="Google" id="ProtNLM"/>
    </source>
</evidence>
<evidence type="ECO:0000313" key="2">
    <source>
        <dbReference type="Proteomes" id="UP000320496"/>
    </source>
</evidence>
<gene>
    <name evidence="1" type="ORF">Mal4_29770</name>
</gene>
<protein>
    <recommendedName>
        <fullName evidence="3">Cytochrome C</fullName>
    </recommendedName>
</protein>
<dbReference type="Proteomes" id="UP000320496">
    <property type="component" value="Chromosome"/>
</dbReference>
<name>A0A517Z839_9PLAN</name>
<dbReference type="InterPro" id="IPR010980">
    <property type="entry name" value="Cyt_c/b562"/>
</dbReference>
<dbReference type="RefSeq" id="WP_145369909.1">
    <property type="nucleotide sequence ID" value="NZ_CP036275.1"/>
</dbReference>
<sequence length="155" mass="17042">MRPQKFWVMGASSVLLGVTLLAWQLQSRAADDRLVMAPESEMDNSEIMAAKLTAAHRVLTGLVARDSAMIKGAGKDLVALCKTAAWRSVEEDPVYTHFSVEFQRLSERLVRLAEEENLDGAAYAYQGLTSTCISCHEHVRDVKPIQPASAVRPAN</sequence>
<dbReference type="AlphaFoldDB" id="A0A517Z839"/>
<dbReference type="GO" id="GO:0020037">
    <property type="term" value="F:heme binding"/>
    <property type="evidence" value="ECO:0007669"/>
    <property type="project" value="InterPro"/>
</dbReference>
<organism evidence="1 2">
    <name type="scientific">Maioricimonas rarisocia</name>
    <dbReference type="NCBI Taxonomy" id="2528026"/>
    <lineage>
        <taxon>Bacteria</taxon>
        <taxon>Pseudomonadati</taxon>
        <taxon>Planctomycetota</taxon>
        <taxon>Planctomycetia</taxon>
        <taxon>Planctomycetales</taxon>
        <taxon>Planctomycetaceae</taxon>
        <taxon>Maioricimonas</taxon>
    </lineage>
</organism>
<dbReference type="GO" id="GO:0022900">
    <property type="term" value="P:electron transport chain"/>
    <property type="evidence" value="ECO:0007669"/>
    <property type="project" value="InterPro"/>
</dbReference>
<dbReference type="SUPFAM" id="SSF47175">
    <property type="entry name" value="Cytochromes"/>
    <property type="match status" value="1"/>
</dbReference>
<dbReference type="GO" id="GO:0005506">
    <property type="term" value="F:iron ion binding"/>
    <property type="evidence" value="ECO:0007669"/>
    <property type="project" value="InterPro"/>
</dbReference>
<dbReference type="KEGG" id="mri:Mal4_29770"/>
<keyword evidence="2" id="KW-1185">Reference proteome</keyword>
<evidence type="ECO:0000313" key="1">
    <source>
        <dbReference type="EMBL" id="QDU38647.1"/>
    </source>
</evidence>
<dbReference type="OrthoDB" id="286349at2"/>
<dbReference type="EMBL" id="CP036275">
    <property type="protein sequence ID" value="QDU38647.1"/>
    <property type="molecule type" value="Genomic_DNA"/>
</dbReference>
<reference evidence="1 2" key="1">
    <citation type="submission" date="2019-02" db="EMBL/GenBank/DDBJ databases">
        <title>Deep-cultivation of Planctomycetes and their phenomic and genomic characterization uncovers novel biology.</title>
        <authorList>
            <person name="Wiegand S."/>
            <person name="Jogler M."/>
            <person name="Boedeker C."/>
            <person name="Pinto D."/>
            <person name="Vollmers J."/>
            <person name="Rivas-Marin E."/>
            <person name="Kohn T."/>
            <person name="Peeters S.H."/>
            <person name="Heuer A."/>
            <person name="Rast P."/>
            <person name="Oberbeckmann S."/>
            <person name="Bunk B."/>
            <person name="Jeske O."/>
            <person name="Meyerdierks A."/>
            <person name="Storesund J.E."/>
            <person name="Kallscheuer N."/>
            <person name="Luecker S."/>
            <person name="Lage O.M."/>
            <person name="Pohl T."/>
            <person name="Merkel B.J."/>
            <person name="Hornburger P."/>
            <person name="Mueller R.-W."/>
            <person name="Bruemmer F."/>
            <person name="Labrenz M."/>
            <person name="Spormann A.M."/>
            <person name="Op den Camp H."/>
            <person name="Overmann J."/>
            <person name="Amann R."/>
            <person name="Jetten M.S.M."/>
            <person name="Mascher T."/>
            <person name="Medema M.H."/>
            <person name="Devos D.P."/>
            <person name="Kaster A.-K."/>
            <person name="Ovreas L."/>
            <person name="Rohde M."/>
            <person name="Galperin M.Y."/>
            <person name="Jogler C."/>
        </authorList>
    </citation>
    <scope>NUCLEOTIDE SEQUENCE [LARGE SCALE GENOMIC DNA]</scope>
    <source>
        <strain evidence="1 2">Mal4</strain>
    </source>
</reference>
<proteinExistence type="predicted"/>